<evidence type="ECO:0000313" key="2">
    <source>
        <dbReference type="EMBL" id="CAG8814886.1"/>
    </source>
</evidence>
<dbReference type="InterPro" id="IPR011990">
    <property type="entry name" value="TPR-like_helical_dom_sf"/>
</dbReference>
<dbReference type="InterPro" id="IPR019734">
    <property type="entry name" value="TPR_rpt"/>
</dbReference>
<reference evidence="2 3" key="1">
    <citation type="submission" date="2021-06" db="EMBL/GenBank/DDBJ databases">
        <authorList>
            <person name="Kallberg Y."/>
            <person name="Tangrot J."/>
            <person name="Rosling A."/>
        </authorList>
    </citation>
    <scope>NUCLEOTIDE SEQUENCE [LARGE SCALE GENOMIC DNA]</scope>
    <source>
        <strain evidence="2 3">120-4 pot B 10/14</strain>
    </source>
</reference>
<dbReference type="Proteomes" id="UP000789901">
    <property type="component" value="Unassembled WGS sequence"/>
</dbReference>
<dbReference type="PANTHER" id="PTHR44749">
    <property type="entry name" value="SUPPRESSOR OF RPS4-RLD 1"/>
    <property type="match status" value="1"/>
</dbReference>
<keyword evidence="3" id="KW-1185">Reference proteome</keyword>
<organism evidence="2 3">
    <name type="scientific">Gigaspora margarita</name>
    <dbReference type="NCBI Taxonomy" id="4874"/>
    <lineage>
        <taxon>Eukaryota</taxon>
        <taxon>Fungi</taxon>
        <taxon>Fungi incertae sedis</taxon>
        <taxon>Mucoromycota</taxon>
        <taxon>Glomeromycotina</taxon>
        <taxon>Glomeromycetes</taxon>
        <taxon>Diversisporales</taxon>
        <taxon>Gigasporaceae</taxon>
        <taxon>Gigaspora</taxon>
    </lineage>
</organism>
<feature type="repeat" description="TPR" evidence="1">
    <location>
        <begin position="111"/>
        <end position="144"/>
    </location>
</feature>
<sequence length="209" mass="24777">MTEKQVLESTSNNLYLLKFRAEEYRKLGKHNEALEYLNQLLGINPNNPYLLKFRARTYRKLGMHHEALYDLNRFLGIYPNDRVVLRFQGEVMIDILTKLLKMMKMNPNNEEKILYIRAQAYIKIEKYDEALVDLNRLINLNNENEEILSIRAQAYTAIGKFDKASDDLNRVLKINPRNTKALECYVLMNTNLLMDEESSYYKFKNFFDA</sequence>
<dbReference type="PROSITE" id="PS50005">
    <property type="entry name" value="TPR"/>
    <property type="match status" value="3"/>
</dbReference>
<dbReference type="Pfam" id="PF13174">
    <property type="entry name" value="TPR_6"/>
    <property type="match status" value="1"/>
</dbReference>
<proteinExistence type="predicted"/>
<keyword evidence="1" id="KW-0802">TPR repeat</keyword>
<gene>
    <name evidence="2" type="ORF">GMARGA_LOCUS26154</name>
</gene>
<dbReference type="SMART" id="SM00028">
    <property type="entry name" value="TPR"/>
    <property type="match status" value="4"/>
</dbReference>
<accession>A0ABN7W3G6</accession>
<evidence type="ECO:0000313" key="3">
    <source>
        <dbReference type="Proteomes" id="UP000789901"/>
    </source>
</evidence>
<dbReference type="Pfam" id="PF13181">
    <property type="entry name" value="TPR_8"/>
    <property type="match status" value="3"/>
</dbReference>
<dbReference type="EMBL" id="CAJVQB010029989">
    <property type="protein sequence ID" value="CAG8814886.1"/>
    <property type="molecule type" value="Genomic_DNA"/>
</dbReference>
<comment type="caution">
    <text evidence="2">The sequence shown here is derived from an EMBL/GenBank/DDBJ whole genome shotgun (WGS) entry which is preliminary data.</text>
</comment>
<dbReference type="InterPro" id="IPR044650">
    <property type="entry name" value="SRFR1-like"/>
</dbReference>
<name>A0ABN7W3G6_GIGMA</name>
<evidence type="ECO:0000256" key="1">
    <source>
        <dbReference type="PROSITE-ProRule" id="PRU00339"/>
    </source>
</evidence>
<protein>
    <submittedName>
        <fullName evidence="2">41841_t:CDS:1</fullName>
    </submittedName>
</protein>
<feature type="repeat" description="TPR" evidence="1">
    <location>
        <begin position="14"/>
        <end position="47"/>
    </location>
</feature>
<feature type="repeat" description="TPR" evidence="1">
    <location>
        <begin position="145"/>
        <end position="178"/>
    </location>
</feature>
<dbReference type="SUPFAM" id="SSF48452">
    <property type="entry name" value="TPR-like"/>
    <property type="match status" value="1"/>
</dbReference>
<dbReference type="Gene3D" id="1.25.40.10">
    <property type="entry name" value="Tetratricopeptide repeat domain"/>
    <property type="match status" value="2"/>
</dbReference>
<dbReference type="PANTHER" id="PTHR44749:SF1">
    <property type="entry name" value="TETRATRICOPEPTIDE-LIKE HELICAL DOMAIN-CONTAINING PROTEIN"/>
    <property type="match status" value="1"/>
</dbReference>